<dbReference type="Pfam" id="PF00392">
    <property type="entry name" value="GntR"/>
    <property type="match status" value="1"/>
</dbReference>
<keyword evidence="1" id="KW-0805">Transcription regulation</keyword>
<dbReference type="Proteomes" id="UP001262754">
    <property type="component" value="Unassembled WGS sequence"/>
</dbReference>
<dbReference type="EMBL" id="JAVDRL010000008">
    <property type="protein sequence ID" value="MDR6532229.1"/>
    <property type="molecule type" value="Genomic_DNA"/>
</dbReference>
<keyword evidence="6" id="KW-1185">Reference proteome</keyword>
<dbReference type="SMART" id="SM00895">
    <property type="entry name" value="FCD"/>
    <property type="match status" value="1"/>
</dbReference>
<dbReference type="Pfam" id="PF07729">
    <property type="entry name" value="FCD"/>
    <property type="match status" value="1"/>
</dbReference>
<dbReference type="InterPro" id="IPR036390">
    <property type="entry name" value="WH_DNA-bd_sf"/>
</dbReference>
<comment type="caution">
    <text evidence="5">The sequence shown here is derived from an EMBL/GenBank/DDBJ whole genome shotgun (WGS) entry which is preliminary data.</text>
</comment>
<dbReference type="PANTHER" id="PTHR43537:SF44">
    <property type="entry name" value="GNTR FAMILY REGULATORY PROTEIN"/>
    <property type="match status" value="1"/>
</dbReference>
<dbReference type="SUPFAM" id="SSF48008">
    <property type="entry name" value="GntR ligand-binding domain-like"/>
    <property type="match status" value="1"/>
</dbReference>
<feature type="domain" description="GntR C-terminal" evidence="4">
    <location>
        <begin position="88"/>
        <end position="205"/>
    </location>
</feature>
<evidence type="ECO:0000259" key="4">
    <source>
        <dbReference type="SMART" id="SM00895"/>
    </source>
</evidence>
<reference evidence="5 6" key="1">
    <citation type="submission" date="2023-07" db="EMBL/GenBank/DDBJ databases">
        <title>Sorghum-associated microbial communities from plants grown in Nebraska, USA.</title>
        <authorList>
            <person name="Schachtman D."/>
        </authorList>
    </citation>
    <scope>NUCLEOTIDE SEQUENCE [LARGE SCALE GENOMIC DNA]</scope>
    <source>
        <strain evidence="5 6">DS2154</strain>
    </source>
</reference>
<dbReference type="PRINTS" id="PR00035">
    <property type="entry name" value="HTHGNTR"/>
</dbReference>
<dbReference type="Gene3D" id="1.20.120.530">
    <property type="entry name" value="GntR ligand-binding domain-like"/>
    <property type="match status" value="1"/>
</dbReference>
<evidence type="ECO:0000256" key="3">
    <source>
        <dbReference type="ARBA" id="ARBA00023163"/>
    </source>
</evidence>
<dbReference type="InterPro" id="IPR008920">
    <property type="entry name" value="TF_FadR/GntR_C"/>
</dbReference>
<dbReference type="SUPFAM" id="SSF46785">
    <property type="entry name" value="Winged helix' DNA-binding domain"/>
    <property type="match status" value="1"/>
</dbReference>
<dbReference type="RefSeq" id="WP_310032661.1">
    <property type="nucleotide sequence ID" value="NZ_JAVDRL010000008.1"/>
</dbReference>
<name>A0ABU1N1B6_9CAUL</name>
<accession>A0ABU1N1B6</accession>
<keyword evidence="3" id="KW-0804">Transcription</keyword>
<evidence type="ECO:0000313" key="6">
    <source>
        <dbReference type="Proteomes" id="UP001262754"/>
    </source>
</evidence>
<dbReference type="Gene3D" id="1.10.10.10">
    <property type="entry name" value="Winged helix-like DNA-binding domain superfamily/Winged helix DNA-binding domain"/>
    <property type="match status" value="1"/>
</dbReference>
<dbReference type="PANTHER" id="PTHR43537">
    <property type="entry name" value="TRANSCRIPTIONAL REGULATOR, GNTR FAMILY"/>
    <property type="match status" value="1"/>
</dbReference>
<dbReference type="InterPro" id="IPR000524">
    <property type="entry name" value="Tscrpt_reg_HTH_GntR"/>
</dbReference>
<evidence type="ECO:0000256" key="2">
    <source>
        <dbReference type="ARBA" id="ARBA00023125"/>
    </source>
</evidence>
<sequence length="205" mass="22520">MLRVLALEIMDGVYDVTGFPSETALLHRFQVSRSFLREVIRGLTAKGFLSVKTRVGATVRRAEHWSHFDRDVLRWRLGAGGDPVFGEDLRAMCLGLECEAARRAAKRRSVDDLETLQQCLNDLAAEPSDAGARALQRAFRLTICAASDRPVMRSLSGLIEAQLLYDARCGHGSASARAKAMRRVFAAIRDCDEAVAAAAMRDVIG</sequence>
<keyword evidence="2 5" id="KW-0238">DNA-binding</keyword>
<dbReference type="GO" id="GO:0003677">
    <property type="term" value="F:DNA binding"/>
    <property type="evidence" value="ECO:0007669"/>
    <property type="project" value="UniProtKB-KW"/>
</dbReference>
<dbReference type="InterPro" id="IPR036388">
    <property type="entry name" value="WH-like_DNA-bd_sf"/>
</dbReference>
<organism evidence="5 6">
    <name type="scientific">Caulobacter rhizosphaerae</name>
    <dbReference type="NCBI Taxonomy" id="2010972"/>
    <lineage>
        <taxon>Bacteria</taxon>
        <taxon>Pseudomonadati</taxon>
        <taxon>Pseudomonadota</taxon>
        <taxon>Alphaproteobacteria</taxon>
        <taxon>Caulobacterales</taxon>
        <taxon>Caulobacteraceae</taxon>
        <taxon>Caulobacter</taxon>
    </lineage>
</organism>
<gene>
    <name evidence="5" type="ORF">J2800_002985</name>
</gene>
<protein>
    <submittedName>
        <fullName evidence="5">DNA-binding FadR family transcriptional regulator</fullName>
    </submittedName>
</protein>
<proteinExistence type="predicted"/>
<dbReference type="InterPro" id="IPR011711">
    <property type="entry name" value="GntR_C"/>
</dbReference>
<evidence type="ECO:0000256" key="1">
    <source>
        <dbReference type="ARBA" id="ARBA00023015"/>
    </source>
</evidence>
<evidence type="ECO:0000313" key="5">
    <source>
        <dbReference type="EMBL" id="MDR6532229.1"/>
    </source>
</evidence>